<sequence>MMIQIENVTKMFDDFVAVNNVSLNIAKGDFIGLLGPNGAGKTTIIKMLTGLLKPTCGSIYINGEKMSRDNKKAKEILGIVPQYTNLDKELTAYENLVFAAKLFRVGDYKNKTMELLKFMELENYKDRKAMNLSGGMARRLMIAKALINDPEIIFLDEPTVGIDLNGRRKIWDILKTMKTMGKTILLTTHYIEEADYLCNKVCLIDKGKIIDNDTPDNLKKELGIYTMEYFDEEMKTKYKFFKNKEEAIKYSNKIMSLNYTLRETTLEDVFYNFTNRKVI</sequence>
<evidence type="ECO:0000256" key="2">
    <source>
        <dbReference type="ARBA" id="ARBA00022448"/>
    </source>
</evidence>
<evidence type="ECO:0000256" key="3">
    <source>
        <dbReference type="ARBA" id="ARBA00022741"/>
    </source>
</evidence>
<dbReference type="InterPro" id="IPR017871">
    <property type="entry name" value="ABC_transporter-like_CS"/>
</dbReference>
<protein>
    <submittedName>
        <fullName evidence="6">ABC-2 type transport system ATP-binding protein</fullName>
    </submittedName>
</protein>
<comment type="similarity">
    <text evidence="1">Belongs to the ABC transporter superfamily.</text>
</comment>
<dbReference type="InterPro" id="IPR003439">
    <property type="entry name" value="ABC_transporter-like_ATP-bd"/>
</dbReference>
<organism evidence="6 7">
    <name type="scientific">Proteiniborus ethanoligenes</name>
    <dbReference type="NCBI Taxonomy" id="415015"/>
    <lineage>
        <taxon>Bacteria</taxon>
        <taxon>Bacillati</taxon>
        <taxon>Bacillota</taxon>
        <taxon>Clostridia</taxon>
        <taxon>Eubacteriales</taxon>
        <taxon>Proteiniborus</taxon>
    </lineage>
</organism>
<dbReference type="AlphaFoldDB" id="A0A1H3QK91"/>
<name>A0A1H3QK91_9FIRM</name>
<reference evidence="6 7" key="1">
    <citation type="submission" date="2016-10" db="EMBL/GenBank/DDBJ databases">
        <authorList>
            <person name="de Groot N.N."/>
        </authorList>
    </citation>
    <scope>NUCLEOTIDE SEQUENCE [LARGE SCALE GENOMIC DNA]</scope>
    <source>
        <strain evidence="6 7">DSM 21650</strain>
    </source>
</reference>
<dbReference type="InterPro" id="IPR027417">
    <property type="entry name" value="P-loop_NTPase"/>
</dbReference>
<feature type="domain" description="ABC transporter" evidence="5">
    <location>
        <begin position="3"/>
        <end position="231"/>
    </location>
</feature>
<dbReference type="PANTHER" id="PTHR42711:SF5">
    <property type="entry name" value="ABC TRANSPORTER ATP-BINDING PROTEIN NATA"/>
    <property type="match status" value="1"/>
</dbReference>
<dbReference type="Proteomes" id="UP000198625">
    <property type="component" value="Unassembled WGS sequence"/>
</dbReference>
<dbReference type="Gene3D" id="3.40.50.300">
    <property type="entry name" value="P-loop containing nucleotide triphosphate hydrolases"/>
    <property type="match status" value="1"/>
</dbReference>
<evidence type="ECO:0000256" key="1">
    <source>
        <dbReference type="ARBA" id="ARBA00005417"/>
    </source>
</evidence>
<keyword evidence="4 6" id="KW-0067">ATP-binding</keyword>
<keyword evidence="7" id="KW-1185">Reference proteome</keyword>
<dbReference type="Pfam" id="PF00005">
    <property type="entry name" value="ABC_tran"/>
    <property type="match status" value="1"/>
</dbReference>
<accession>A0A1H3QK91</accession>
<proteinExistence type="inferred from homology"/>
<keyword evidence="2" id="KW-0813">Transport</keyword>
<evidence type="ECO:0000259" key="5">
    <source>
        <dbReference type="PROSITE" id="PS50893"/>
    </source>
</evidence>
<keyword evidence="3" id="KW-0547">Nucleotide-binding</keyword>
<dbReference type="STRING" id="415015.SAMN05660462_01974"/>
<dbReference type="GO" id="GO:0016887">
    <property type="term" value="F:ATP hydrolysis activity"/>
    <property type="evidence" value="ECO:0007669"/>
    <property type="project" value="InterPro"/>
</dbReference>
<dbReference type="InterPro" id="IPR003593">
    <property type="entry name" value="AAA+_ATPase"/>
</dbReference>
<dbReference type="InterPro" id="IPR050763">
    <property type="entry name" value="ABC_transporter_ATP-binding"/>
</dbReference>
<dbReference type="PROSITE" id="PS00211">
    <property type="entry name" value="ABC_TRANSPORTER_1"/>
    <property type="match status" value="1"/>
</dbReference>
<evidence type="ECO:0000313" key="7">
    <source>
        <dbReference type="Proteomes" id="UP000198625"/>
    </source>
</evidence>
<dbReference type="SUPFAM" id="SSF52540">
    <property type="entry name" value="P-loop containing nucleoside triphosphate hydrolases"/>
    <property type="match status" value="1"/>
</dbReference>
<dbReference type="GO" id="GO:0005524">
    <property type="term" value="F:ATP binding"/>
    <property type="evidence" value="ECO:0007669"/>
    <property type="project" value="UniProtKB-KW"/>
</dbReference>
<gene>
    <name evidence="6" type="ORF">SAMN05660462_01974</name>
</gene>
<evidence type="ECO:0000313" key="6">
    <source>
        <dbReference type="EMBL" id="SDZ13730.1"/>
    </source>
</evidence>
<evidence type="ECO:0000256" key="4">
    <source>
        <dbReference type="ARBA" id="ARBA00022840"/>
    </source>
</evidence>
<dbReference type="SMART" id="SM00382">
    <property type="entry name" value="AAA"/>
    <property type="match status" value="1"/>
</dbReference>
<dbReference type="PROSITE" id="PS50893">
    <property type="entry name" value="ABC_TRANSPORTER_2"/>
    <property type="match status" value="1"/>
</dbReference>
<dbReference type="EMBL" id="FNQE01000021">
    <property type="protein sequence ID" value="SDZ13730.1"/>
    <property type="molecule type" value="Genomic_DNA"/>
</dbReference>
<dbReference type="PANTHER" id="PTHR42711">
    <property type="entry name" value="ABC TRANSPORTER ATP-BINDING PROTEIN"/>
    <property type="match status" value="1"/>
</dbReference>